<evidence type="ECO:0000313" key="3">
    <source>
        <dbReference type="Proteomes" id="UP000017415"/>
    </source>
</evidence>
<dbReference type="EMBL" id="AHYS01000003">
    <property type="protein sequence ID" value="ESK62157.1"/>
    <property type="molecule type" value="Genomic_DNA"/>
</dbReference>
<evidence type="ECO:0000259" key="1">
    <source>
        <dbReference type="SMART" id="SM01022"/>
    </source>
</evidence>
<dbReference type="PATRIC" id="fig|1121864.4.peg.1936"/>
<accession>S1QWB9</accession>
<dbReference type="InterPro" id="IPR007374">
    <property type="entry name" value="ASCH_domain"/>
</dbReference>
<name>S1QWB9_9ENTE</name>
<dbReference type="Gene3D" id="3.10.400.10">
    <property type="entry name" value="Sulfate adenylyltransferase"/>
    <property type="match status" value="1"/>
</dbReference>
<dbReference type="PIRSF" id="PIRSF021320">
    <property type="entry name" value="DUF984"/>
    <property type="match status" value="1"/>
</dbReference>
<dbReference type="CDD" id="cd06553">
    <property type="entry name" value="ASCH_Ef3133_like"/>
    <property type="match status" value="1"/>
</dbReference>
<comment type="caution">
    <text evidence="2">The sequence shown here is derived from an EMBL/GenBank/DDBJ whole genome shotgun (WGS) entry which is preliminary data.</text>
</comment>
<dbReference type="AlphaFoldDB" id="S1QWB9"/>
<feature type="domain" description="ASCH" evidence="1">
    <location>
        <begin position="24"/>
        <end position="144"/>
    </location>
</feature>
<dbReference type="HOGENOM" id="CLU_102450_0_1_9"/>
<dbReference type="Pfam" id="PF04266">
    <property type="entry name" value="ASCH"/>
    <property type="match status" value="1"/>
</dbReference>
<gene>
    <name evidence="2" type="ORF">OMO_00406</name>
</gene>
<sequence length="150" mass="17233">MKISEFWQGFKKEYAIETDSYAAYAFGVDEDELAQLVLSGKKTATSSLYLAYEFENEPLPQVGAYNMILDSQEQPVCITQTKKVYLCPYNEITAEFAKKEGEGDLSLHYWQVVHEAFFQSVCHEMGTKFSPEMLVVCEEFVCLYPKSFPR</sequence>
<protein>
    <recommendedName>
        <fullName evidence="1">ASCH domain-containing protein</fullName>
    </recommendedName>
</protein>
<organism evidence="2 3">
    <name type="scientific">Enterococcus cecorum DSM 20682 = ATCC 43198</name>
    <dbReference type="NCBI Taxonomy" id="1121864"/>
    <lineage>
        <taxon>Bacteria</taxon>
        <taxon>Bacillati</taxon>
        <taxon>Bacillota</taxon>
        <taxon>Bacilli</taxon>
        <taxon>Lactobacillales</taxon>
        <taxon>Enterococcaceae</taxon>
        <taxon>Enterococcus</taxon>
    </lineage>
</organism>
<dbReference type="SUPFAM" id="SSF88697">
    <property type="entry name" value="PUA domain-like"/>
    <property type="match status" value="1"/>
</dbReference>
<dbReference type="SMART" id="SM01022">
    <property type="entry name" value="ASCH"/>
    <property type="match status" value="1"/>
</dbReference>
<dbReference type="InterPro" id="IPR009326">
    <property type="entry name" value="DUF984"/>
</dbReference>
<dbReference type="PANTHER" id="PTHR39203">
    <property type="entry name" value="CYTOPLASMIC PROTEIN-RELATED"/>
    <property type="match status" value="1"/>
</dbReference>
<dbReference type="PANTHER" id="PTHR39203:SF1">
    <property type="entry name" value="CYTOPLASMIC PROTEIN"/>
    <property type="match status" value="1"/>
</dbReference>
<keyword evidence="3" id="KW-1185">Reference proteome</keyword>
<reference evidence="2 3" key="1">
    <citation type="submission" date="2013-10" db="EMBL/GenBank/DDBJ databases">
        <title>The Genome Sequence of Enterococcus cecorum DSM 20682 (= ATCC 43198) (Illumina assembly).</title>
        <authorList>
            <consortium name="The Broad Institute Genomics Platform"/>
            <consortium name="The Broad Institute Genome Sequencing Center for Infectious Disease"/>
            <person name="Earl A."/>
            <person name="Russ C."/>
            <person name="Gilmore M."/>
            <person name="Surin D."/>
            <person name="Walker B."/>
            <person name="Young S."/>
            <person name="Zeng Q."/>
            <person name="Gargeya S."/>
            <person name="Fitzgerald M."/>
            <person name="Haas B."/>
            <person name="Abouelleil A."/>
            <person name="Allen A.W."/>
            <person name="Alvarado L."/>
            <person name="Arachchi H.M."/>
            <person name="Berlin A.M."/>
            <person name="Chapman S.B."/>
            <person name="Gainer-Dewar J."/>
            <person name="Goldberg J."/>
            <person name="Griggs A."/>
            <person name="Gujja S."/>
            <person name="Hansen M."/>
            <person name="Howarth C."/>
            <person name="Imamovic A."/>
            <person name="Ireland A."/>
            <person name="Larimer J."/>
            <person name="McCowan C."/>
            <person name="Murphy C."/>
            <person name="Pearson M."/>
            <person name="Poon T.W."/>
            <person name="Priest M."/>
            <person name="Roberts A."/>
            <person name="Saif S."/>
            <person name="Shea T."/>
            <person name="Sisk P."/>
            <person name="Sykes S."/>
            <person name="Wortman J."/>
            <person name="Nusbaum C."/>
            <person name="Birren B."/>
        </authorList>
    </citation>
    <scope>NUCLEOTIDE SEQUENCE [LARGE SCALE GENOMIC DNA]</scope>
    <source>
        <strain evidence="2 3">ATCC 43198</strain>
    </source>
</reference>
<dbReference type="InterPro" id="IPR015947">
    <property type="entry name" value="PUA-like_sf"/>
</dbReference>
<dbReference type="RefSeq" id="WP_016252073.1">
    <property type="nucleotide sequence ID" value="NZ_ASWI01000004.1"/>
</dbReference>
<dbReference type="OrthoDB" id="9807542at2"/>
<proteinExistence type="predicted"/>
<dbReference type="GeneID" id="60871570"/>
<dbReference type="eggNOG" id="COG4405">
    <property type="taxonomic scope" value="Bacteria"/>
</dbReference>
<evidence type="ECO:0000313" key="2">
    <source>
        <dbReference type="EMBL" id="ESK62157.1"/>
    </source>
</evidence>
<dbReference type="Proteomes" id="UP000017415">
    <property type="component" value="Unassembled WGS sequence"/>
</dbReference>